<keyword evidence="1" id="KW-0812">Transmembrane</keyword>
<dbReference type="InterPro" id="IPR002013">
    <property type="entry name" value="SAC_dom"/>
</dbReference>
<dbReference type="AlphaFoldDB" id="A0A4Z1T4E2"/>
<feature type="transmembrane region" description="Helical" evidence="1">
    <location>
        <begin position="503"/>
        <end position="520"/>
    </location>
</feature>
<accession>A0A4Z1T4E2</accession>
<dbReference type="GO" id="GO:0005783">
    <property type="term" value="C:endoplasmic reticulum"/>
    <property type="evidence" value="ECO:0007669"/>
    <property type="project" value="TreeGrafter"/>
</dbReference>
<comment type="caution">
    <text evidence="3">The sequence shown here is derived from an EMBL/GenBank/DDBJ whole genome shotgun (WGS) entry which is preliminary data.</text>
</comment>
<dbReference type="GO" id="GO:0046856">
    <property type="term" value="P:phosphatidylinositol dephosphorylation"/>
    <property type="evidence" value="ECO:0007669"/>
    <property type="project" value="TreeGrafter"/>
</dbReference>
<dbReference type="PANTHER" id="PTHR45662">
    <property type="entry name" value="PHOSPHATIDYLINOSITIDE PHOSPHATASE SAC1"/>
    <property type="match status" value="1"/>
</dbReference>
<reference evidence="3 4" key="1">
    <citation type="submission" date="2019-05" db="EMBL/GenBank/DDBJ databases">
        <title>The compact genome of Giardia muris reveals important steps in the evolution of intestinal protozoan parasites.</title>
        <authorList>
            <person name="Xu F."/>
            <person name="Jimenez-Gonzalez A."/>
            <person name="Einarsson E."/>
            <person name="Astvaldsson A."/>
            <person name="Peirasmaki D."/>
            <person name="Eckmann L."/>
            <person name="Andersson J.O."/>
            <person name="Svard S.G."/>
            <person name="Jerlstrom-Hultqvist J."/>
        </authorList>
    </citation>
    <scope>NUCLEOTIDE SEQUENCE [LARGE SCALE GENOMIC DNA]</scope>
    <source>
        <strain evidence="3 4">Roberts-Thomson</strain>
    </source>
</reference>
<keyword evidence="4" id="KW-1185">Reference proteome</keyword>
<organism evidence="3 4">
    <name type="scientific">Giardia muris</name>
    <dbReference type="NCBI Taxonomy" id="5742"/>
    <lineage>
        <taxon>Eukaryota</taxon>
        <taxon>Metamonada</taxon>
        <taxon>Diplomonadida</taxon>
        <taxon>Hexamitidae</taxon>
        <taxon>Giardiinae</taxon>
        <taxon>Giardia</taxon>
    </lineage>
</organism>
<dbReference type="OrthoDB" id="405996at2759"/>
<evidence type="ECO:0000259" key="2">
    <source>
        <dbReference type="PROSITE" id="PS50275"/>
    </source>
</evidence>
<gene>
    <name evidence="3" type="ORF">GMRT_15545</name>
</gene>
<keyword evidence="1" id="KW-1133">Transmembrane helix</keyword>
<dbReference type="GO" id="GO:0043812">
    <property type="term" value="F:phosphatidylinositol-4-phosphate phosphatase activity"/>
    <property type="evidence" value="ECO:0007669"/>
    <property type="project" value="TreeGrafter"/>
</dbReference>
<evidence type="ECO:0000313" key="4">
    <source>
        <dbReference type="Proteomes" id="UP000315496"/>
    </source>
</evidence>
<sequence length="555" mass="63341">MILRESGKEVILQGTDGYLTLSYATGELEYGVEPPKGLEELPILLHMAHFLGVITAFGMTFILVGVAQPSGTSVRGRHCLYSHEQPGRIDGYSHPIPIQRIHLLHANNCHHYISTLVRKAIQEACQDTYVDLFRRYDPDDTYCWNRHLLPNRVKSVLPMARVQQGLTDMLVYCFSGFYEVITAGLSFQVRLQRWIDNCGQRYFSRGIDPHGFTANTARVQFLVNGVVIYTLFRGSLPLTFEQPCATRYTPPIKIAAMEMTTEDRSRFETLLIQHADLLLDTPTALDQYSLICVNALHSKGAIEALDEGENGRRRDDEERLSRTFQTLLNGTKLPITCSHIDVHRISRDEVKMRVDELVRKTFTYPNEQTQFLRVNCLDCADRTTLLQTYILQGVLQLYFQRACPDLCRTCRTCLTISMQELRYASFRAGETCSYGYLYAPPHGRLLNTLPRLTPITKAIDKAYDGFNSLYRYIVNRYRQPLSKYNLSFFQGEQNVPFNYKGTVLYLPVVISLLLLILITSDAYRDFIPYAPQVVYISSSLLLLLWGLLGSGLLLS</sequence>
<dbReference type="PANTHER" id="PTHR45662:SF2">
    <property type="entry name" value="PHOSPHATIDYLINOSITOL-3-PHOSPHATASE SAC1"/>
    <property type="match status" value="1"/>
</dbReference>
<proteinExistence type="predicted"/>
<evidence type="ECO:0000256" key="1">
    <source>
        <dbReference type="SAM" id="Phobius"/>
    </source>
</evidence>
<dbReference type="PROSITE" id="PS50275">
    <property type="entry name" value="SAC"/>
    <property type="match status" value="1"/>
</dbReference>
<keyword evidence="1" id="KW-0472">Membrane</keyword>
<feature type="transmembrane region" description="Helical" evidence="1">
    <location>
        <begin position="532"/>
        <end position="554"/>
    </location>
</feature>
<protein>
    <submittedName>
        <fullName evidence="3">Suppressor of actin 1</fullName>
    </submittedName>
</protein>
<feature type="transmembrane region" description="Helical" evidence="1">
    <location>
        <begin position="43"/>
        <end position="67"/>
    </location>
</feature>
<dbReference type="Proteomes" id="UP000315496">
    <property type="component" value="Chromosome 2"/>
</dbReference>
<dbReference type="VEuPathDB" id="GiardiaDB:GMRT_15545"/>
<name>A0A4Z1T4E2_GIAMU</name>
<evidence type="ECO:0000313" key="3">
    <source>
        <dbReference type="EMBL" id="TNJ28863.1"/>
    </source>
</evidence>
<dbReference type="Pfam" id="PF02383">
    <property type="entry name" value="Syja_N"/>
    <property type="match status" value="1"/>
</dbReference>
<dbReference type="EMBL" id="VDLU01000002">
    <property type="protein sequence ID" value="TNJ28863.1"/>
    <property type="molecule type" value="Genomic_DNA"/>
</dbReference>
<feature type="domain" description="SAC" evidence="2">
    <location>
        <begin position="134"/>
        <end position="401"/>
    </location>
</feature>